<organism evidence="2 3">
    <name type="scientific">Stegodyphus mimosarum</name>
    <name type="common">African social velvet spider</name>
    <dbReference type="NCBI Taxonomy" id="407821"/>
    <lineage>
        <taxon>Eukaryota</taxon>
        <taxon>Metazoa</taxon>
        <taxon>Ecdysozoa</taxon>
        <taxon>Arthropoda</taxon>
        <taxon>Chelicerata</taxon>
        <taxon>Arachnida</taxon>
        <taxon>Araneae</taxon>
        <taxon>Araneomorphae</taxon>
        <taxon>Entelegynae</taxon>
        <taxon>Eresoidea</taxon>
        <taxon>Eresidae</taxon>
        <taxon>Stegodyphus</taxon>
    </lineage>
</organism>
<dbReference type="PANTHER" id="PTHR11161">
    <property type="entry name" value="O-ACYLTRANSFERASE"/>
    <property type="match status" value="1"/>
</dbReference>
<feature type="non-terminal residue" evidence="2">
    <location>
        <position position="69"/>
    </location>
</feature>
<proteinExistence type="predicted"/>
<dbReference type="PANTHER" id="PTHR11161:SF0">
    <property type="entry name" value="O-ACYLTRANSFERASE LIKE PROTEIN"/>
    <property type="match status" value="1"/>
</dbReference>
<gene>
    <name evidence="2" type="ORF">X975_18872</name>
</gene>
<dbReference type="Proteomes" id="UP000054359">
    <property type="component" value="Unassembled WGS sequence"/>
</dbReference>
<protein>
    <submittedName>
        <fullName evidence="2">Nose resistant to fluoxetine protein 6</fullName>
    </submittedName>
</protein>
<accession>A0A087TZ24</accession>
<dbReference type="AlphaFoldDB" id="A0A087TZ24"/>
<keyword evidence="1" id="KW-1133">Transmembrane helix</keyword>
<keyword evidence="3" id="KW-1185">Reference proteome</keyword>
<keyword evidence="1" id="KW-0812">Transmembrane</keyword>
<evidence type="ECO:0000256" key="1">
    <source>
        <dbReference type="SAM" id="Phobius"/>
    </source>
</evidence>
<feature type="transmembrane region" description="Helical" evidence="1">
    <location>
        <begin position="46"/>
        <end position="67"/>
    </location>
</feature>
<reference evidence="2 3" key="1">
    <citation type="submission" date="2013-11" db="EMBL/GenBank/DDBJ databases">
        <title>Genome sequencing of Stegodyphus mimosarum.</title>
        <authorList>
            <person name="Bechsgaard J."/>
        </authorList>
    </citation>
    <scope>NUCLEOTIDE SEQUENCE [LARGE SCALE GENOMIC DNA]</scope>
</reference>
<dbReference type="OrthoDB" id="6429287at2759"/>
<dbReference type="OMA" id="ESWWANI"/>
<dbReference type="InterPro" id="IPR052728">
    <property type="entry name" value="O2_lipid_transport_reg"/>
</dbReference>
<dbReference type="EMBL" id="KK117393">
    <property type="protein sequence ID" value="KFM70363.1"/>
    <property type="molecule type" value="Genomic_DNA"/>
</dbReference>
<name>A0A087TZ24_STEMI</name>
<evidence type="ECO:0000313" key="2">
    <source>
        <dbReference type="EMBL" id="KFM70363.1"/>
    </source>
</evidence>
<sequence length="69" mass="8234">MPYVGWGPIWKETVEQDLTAKCKANWWTNLIYINNFVPSADMCMQWAWYIPVDTHLYFLSLIVLIPLKR</sequence>
<evidence type="ECO:0000313" key="3">
    <source>
        <dbReference type="Proteomes" id="UP000054359"/>
    </source>
</evidence>
<keyword evidence="1" id="KW-0472">Membrane</keyword>